<dbReference type="OrthoDB" id="9808166at2"/>
<keyword evidence="8" id="KW-0175">Coiled coil</keyword>
<dbReference type="GO" id="GO:0006298">
    <property type="term" value="P:mismatch repair"/>
    <property type="evidence" value="ECO:0007669"/>
    <property type="project" value="InterPro"/>
</dbReference>
<dbReference type="GO" id="GO:0005524">
    <property type="term" value="F:ATP binding"/>
    <property type="evidence" value="ECO:0007669"/>
    <property type="project" value="UniProtKB-UniRule"/>
</dbReference>
<dbReference type="NCBIfam" id="TIGR01069">
    <property type="entry name" value="mutS2"/>
    <property type="match status" value="1"/>
</dbReference>
<keyword evidence="12" id="KW-1185">Reference proteome</keyword>
<dbReference type="InterPro" id="IPR036187">
    <property type="entry name" value="DNA_mismatch_repair_MutS_sf"/>
</dbReference>
<evidence type="ECO:0000256" key="3">
    <source>
        <dbReference type="ARBA" id="ARBA00022801"/>
    </source>
</evidence>
<dbReference type="Proteomes" id="UP000198736">
    <property type="component" value="Unassembled WGS sequence"/>
</dbReference>
<dbReference type="SMART" id="SM00463">
    <property type="entry name" value="SMR"/>
    <property type="match status" value="1"/>
</dbReference>
<dbReference type="GO" id="GO:0043023">
    <property type="term" value="F:ribosomal large subunit binding"/>
    <property type="evidence" value="ECO:0007669"/>
    <property type="project" value="UniProtKB-UniRule"/>
</dbReference>
<name>A0A0S4L8V9_9BACT</name>
<dbReference type="GO" id="GO:0030983">
    <property type="term" value="F:mismatched DNA binding"/>
    <property type="evidence" value="ECO:0007669"/>
    <property type="project" value="InterPro"/>
</dbReference>
<evidence type="ECO:0000256" key="4">
    <source>
        <dbReference type="ARBA" id="ARBA00022840"/>
    </source>
</evidence>
<feature type="binding site" evidence="7">
    <location>
        <begin position="341"/>
        <end position="348"/>
    </location>
    <ligand>
        <name>ATP</name>
        <dbReference type="ChEBI" id="CHEBI:30616"/>
    </ligand>
</feature>
<evidence type="ECO:0000256" key="1">
    <source>
        <dbReference type="ARBA" id="ARBA00022730"/>
    </source>
</evidence>
<dbReference type="FunFam" id="3.40.50.300:FF:000830">
    <property type="entry name" value="Endonuclease MutS2"/>
    <property type="match status" value="1"/>
</dbReference>
<dbReference type="SUPFAM" id="SSF48334">
    <property type="entry name" value="DNA repair protein MutS, domain III"/>
    <property type="match status" value="1"/>
</dbReference>
<dbReference type="EMBL" id="CZPZ01000004">
    <property type="protein sequence ID" value="CUS33193.1"/>
    <property type="molecule type" value="Genomic_DNA"/>
</dbReference>
<comment type="similarity">
    <text evidence="7">Belongs to the DNA mismatch repair MutS family. MutS2 subfamily.</text>
</comment>
<dbReference type="Pfam" id="PF01713">
    <property type="entry name" value="Smr"/>
    <property type="match status" value="1"/>
</dbReference>
<comment type="function">
    <text evidence="7">Acts as a ribosome collision sensor, splitting the ribosome into its 2 subunits. Detects stalled/collided 70S ribosomes which it binds and splits by an ATP-hydrolysis driven conformational change. Acts upstream of the ribosome quality control system (RQC), a ribosome-associated complex that mediates the extraction of incompletely synthesized nascent chains from stalled ribosomes and their subsequent degradation. Probably generates substrates for RQC.</text>
</comment>
<dbReference type="PROSITE" id="PS50828">
    <property type="entry name" value="SMR"/>
    <property type="match status" value="1"/>
</dbReference>
<dbReference type="InterPro" id="IPR036063">
    <property type="entry name" value="Smr_dom_sf"/>
</dbReference>
<dbReference type="AlphaFoldDB" id="A0A0S4L8V9"/>
<dbReference type="InterPro" id="IPR027417">
    <property type="entry name" value="P-loop_NTPase"/>
</dbReference>
<dbReference type="STRING" id="1742973.COMA2_120115"/>
<dbReference type="InterPro" id="IPR002625">
    <property type="entry name" value="Smr_dom"/>
</dbReference>
<evidence type="ECO:0000313" key="12">
    <source>
        <dbReference type="Proteomes" id="UP000198736"/>
    </source>
</evidence>
<dbReference type="PANTHER" id="PTHR48466:SF2">
    <property type="entry name" value="OS10G0509000 PROTEIN"/>
    <property type="match status" value="1"/>
</dbReference>
<keyword evidence="3 7" id="KW-0378">Hydrolase</keyword>
<dbReference type="GO" id="GO:0016887">
    <property type="term" value="F:ATP hydrolysis activity"/>
    <property type="evidence" value="ECO:0007669"/>
    <property type="project" value="InterPro"/>
</dbReference>
<keyword evidence="7" id="KW-0540">Nuclease</keyword>
<evidence type="ECO:0000259" key="10">
    <source>
        <dbReference type="PROSITE" id="PS50828"/>
    </source>
</evidence>
<dbReference type="GO" id="GO:0004519">
    <property type="term" value="F:endonuclease activity"/>
    <property type="evidence" value="ECO:0007669"/>
    <property type="project" value="UniProtKB-UniRule"/>
</dbReference>
<evidence type="ECO:0000256" key="6">
    <source>
        <dbReference type="ARBA" id="ARBA00023125"/>
    </source>
</evidence>
<dbReference type="EC" id="3.1.-.-" evidence="7"/>
<reference evidence="12" key="1">
    <citation type="submission" date="2015-10" db="EMBL/GenBank/DDBJ databases">
        <authorList>
            <person name="Luecker S."/>
            <person name="Luecker S."/>
        </authorList>
    </citation>
    <scope>NUCLEOTIDE SEQUENCE [LARGE SCALE GENOMIC DNA]</scope>
</reference>
<dbReference type="SMART" id="SM00533">
    <property type="entry name" value="MUTSd"/>
    <property type="match status" value="1"/>
</dbReference>
<dbReference type="InterPro" id="IPR000432">
    <property type="entry name" value="DNA_mismatch_repair_MutS_C"/>
</dbReference>
<protein>
    <recommendedName>
        <fullName evidence="7">Endonuclease MutS2</fullName>
        <ecNumber evidence="7">3.1.-.-</ecNumber>
    </recommendedName>
    <alternativeName>
        <fullName evidence="7">Ribosome-associated protein quality control-upstream factor</fullName>
        <shortName evidence="7">RQC-upstream factor</shortName>
        <shortName evidence="7">RqcU</shortName>
        <ecNumber evidence="7">3.6.4.-</ecNumber>
    </alternativeName>
</protein>
<accession>A0A0S4L8V9</accession>
<evidence type="ECO:0000256" key="2">
    <source>
        <dbReference type="ARBA" id="ARBA00022741"/>
    </source>
</evidence>
<dbReference type="InterPro" id="IPR005747">
    <property type="entry name" value="MutS2"/>
</dbReference>
<keyword evidence="4 7" id="KW-0067">ATP-binding</keyword>
<dbReference type="SUPFAM" id="SSF160443">
    <property type="entry name" value="SMR domain-like"/>
    <property type="match status" value="1"/>
</dbReference>
<dbReference type="EC" id="3.6.4.-" evidence="7"/>
<dbReference type="GO" id="GO:0045910">
    <property type="term" value="P:negative regulation of DNA recombination"/>
    <property type="evidence" value="ECO:0007669"/>
    <property type="project" value="InterPro"/>
</dbReference>
<dbReference type="SUPFAM" id="SSF52540">
    <property type="entry name" value="P-loop containing nucleoside triphosphate hydrolases"/>
    <property type="match status" value="1"/>
</dbReference>
<keyword evidence="1 7" id="KW-0699">rRNA-binding</keyword>
<dbReference type="InterPro" id="IPR045076">
    <property type="entry name" value="MutS"/>
</dbReference>
<evidence type="ECO:0000256" key="5">
    <source>
        <dbReference type="ARBA" id="ARBA00022884"/>
    </source>
</evidence>
<comment type="function">
    <text evidence="7">Endonuclease that is involved in the suppression of homologous recombination and thus may have a key role in the control of bacterial genetic diversity.</text>
</comment>
<gene>
    <name evidence="11" type="primary">mutS</name>
    <name evidence="7" type="synonym">mutS2</name>
    <name evidence="7" type="synonym">rqcU</name>
    <name evidence="11" type="ORF">COMA2_120115</name>
</gene>
<sequence>MNKSLSDHAMEVLQWARVLEFLAAHAQSAMGAAQCRACVLSCDLAEARRRQQETTEMVSVLEGSDPMPALTFPDIREQLIRSGKGGALEAVELRDCAVVLALMADVARYAEAHQGALQALARVLEPLHITQTLKGVLRAIEGAIQSDGSMKDTASPELRRLTHQAQGLKQEMRQQLEQLLHSKRYADVLQESYFAQREGRYVVPVKADMRGRIPGIVHDVSSSGATVFLEPRELVELNNSIKVADLEIEREVQRILRELTALVASRAGDIGQGMAVLADCDVIRAKAEMSRRLKCRPVVLNGDGRVMLKQARHPLLLIAKDHVVANDVSMDEKVRVLVISGPNTGGKTVTLKIVGLFALMARAGLHLPCAPESEMALFTDLYADIGDAQDLTRDLSSYSAHMTSLIRLLSESAAQPMSSERSTPRSLVLLDEPVTSTDPQEGAALAEALLCRLAELNMKVVVTTHYGALKELAQTTSGFMNASVEFDVERLAPTYRLFIGIPGGSSAFEIAGRLGMDSNILNDARRRLHHEDHRLDELMADLQRKQRQLTEDGERAQRARLEAEQAAREAQALRAQLEEAEQEARRGLKKKLGEQFQRARAEVQATVDSLKREQKLIKAKETKQRLSELEVKTRQELAPASEPVPVEQLTVGDVVEIVGLGMTGSLLEPPQGKKRVRVKVGEGELLATVSNLVGLARETGSGAPPQTPSPSDSRRFSTGGGLGLDEQTVVDVRGQAADEALDQVVAALDRATLDGAPFLRIIHGHGTGRLKSVLREYLKASPYVAEFRPGDRAEGGDGVTVAKLG</sequence>
<dbReference type="Gene3D" id="3.40.50.300">
    <property type="entry name" value="P-loop containing nucleotide triphosphate hydrolases"/>
    <property type="match status" value="1"/>
</dbReference>
<dbReference type="RefSeq" id="WP_139077041.1">
    <property type="nucleotide sequence ID" value="NZ_CZPZ01000004.1"/>
</dbReference>
<dbReference type="GO" id="GO:0019843">
    <property type="term" value="F:rRNA binding"/>
    <property type="evidence" value="ECO:0007669"/>
    <property type="project" value="UniProtKB-UniRule"/>
</dbReference>
<keyword evidence="5 7" id="KW-0694">RNA-binding</keyword>
<dbReference type="Gene3D" id="3.30.1370.110">
    <property type="match status" value="1"/>
</dbReference>
<comment type="subunit">
    <text evidence="7">Homodimer. Binds to stalled ribosomes, contacting rRNA.</text>
</comment>
<feature type="region of interest" description="Disordered" evidence="9">
    <location>
        <begin position="697"/>
        <end position="724"/>
    </location>
</feature>
<proteinExistence type="inferred from homology"/>
<evidence type="ECO:0000256" key="7">
    <source>
        <dbReference type="HAMAP-Rule" id="MF_00092"/>
    </source>
</evidence>
<feature type="coiled-coil region" evidence="8">
    <location>
        <begin position="521"/>
        <end position="632"/>
    </location>
</feature>
<dbReference type="GO" id="GO:0072344">
    <property type="term" value="P:rescue of stalled ribosome"/>
    <property type="evidence" value="ECO:0007669"/>
    <property type="project" value="UniProtKB-UniRule"/>
</dbReference>
<keyword evidence="7 11" id="KW-0255">Endonuclease</keyword>
<feature type="domain" description="Smr" evidence="10">
    <location>
        <begin position="730"/>
        <end position="805"/>
    </location>
</feature>
<dbReference type="PIRSF" id="PIRSF005814">
    <property type="entry name" value="MutS_YshD"/>
    <property type="match status" value="1"/>
</dbReference>
<dbReference type="SMART" id="SM00534">
    <property type="entry name" value="MUTSac"/>
    <property type="match status" value="1"/>
</dbReference>
<dbReference type="Pfam" id="PF00488">
    <property type="entry name" value="MutS_V"/>
    <property type="match status" value="1"/>
</dbReference>
<dbReference type="InterPro" id="IPR007696">
    <property type="entry name" value="DNA_mismatch_repair_MutS_core"/>
</dbReference>
<keyword evidence="2 7" id="KW-0547">Nucleotide-binding</keyword>
<evidence type="ECO:0000256" key="8">
    <source>
        <dbReference type="SAM" id="Coils"/>
    </source>
</evidence>
<evidence type="ECO:0000313" key="11">
    <source>
        <dbReference type="EMBL" id="CUS33193.1"/>
    </source>
</evidence>
<dbReference type="PANTHER" id="PTHR48466">
    <property type="entry name" value="OS10G0509000 PROTEIN-RELATED"/>
    <property type="match status" value="1"/>
</dbReference>
<organism evidence="11 12">
    <name type="scientific">Candidatus Nitrospira nitrificans</name>
    <dbReference type="NCBI Taxonomy" id="1742973"/>
    <lineage>
        <taxon>Bacteria</taxon>
        <taxon>Pseudomonadati</taxon>
        <taxon>Nitrospirota</taxon>
        <taxon>Nitrospiria</taxon>
        <taxon>Nitrospirales</taxon>
        <taxon>Nitrospiraceae</taxon>
        <taxon>Nitrospira</taxon>
    </lineage>
</organism>
<evidence type="ECO:0000256" key="9">
    <source>
        <dbReference type="SAM" id="MobiDB-lite"/>
    </source>
</evidence>
<dbReference type="GO" id="GO:0140664">
    <property type="term" value="F:ATP-dependent DNA damage sensor activity"/>
    <property type="evidence" value="ECO:0007669"/>
    <property type="project" value="InterPro"/>
</dbReference>
<dbReference type="HAMAP" id="MF_00092">
    <property type="entry name" value="MutS2"/>
    <property type="match status" value="1"/>
</dbReference>
<keyword evidence="6 7" id="KW-0238">DNA-binding</keyword>